<evidence type="ECO:0000313" key="1">
    <source>
        <dbReference type="EMBL" id="CAH2244271.1"/>
    </source>
</evidence>
<dbReference type="AlphaFoldDB" id="A0A8S4S3B1"/>
<evidence type="ECO:0000313" key="2">
    <source>
        <dbReference type="Proteomes" id="UP000838756"/>
    </source>
</evidence>
<organism evidence="1 2">
    <name type="scientific">Pararge aegeria aegeria</name>
    <dbReference type="NCBI Taxonomy" id="348720"/>
    <lineage>
        <taxon>Eukaryota</taxon>
        <taxon>Metazoa</taxon>
        <taxon>Ecdysozoa</taxon>
        <taxon>Arthropoda</taxon>
        <taxon>Hexapoda</taxon>
        <taxon>Insecta</taxon>
        <taxon>Pterygota</taxon>
        <taxon>Neoptera</taxon>
        <taxon>Endopterygota</taxon>
        <taxon>Lepidoptera</taxon>
        <taxon>Glossata</taxon>
        <taxon>Ditrysia</taxon>
        <taxon>Papilionoidea</taxon>
        <taxon>Nymphalidae</taxon>
        <taxon>Satyrinae</taxon>
        <taxon>Satyrini</taxon>
        <taxon>Parargina</taxon>
        <taxon>Pararge</taxon>
    </lineage>
</organism>
<gene>
    <name evidence="1" type="primary">jg18097</name>
    <name evidence="1" type="ORF">PAEG_LOCUS20242</name>
</gene>
<sequence>MPCGDGRSEYSCRQPSFSRGCCTRRLREENITENGKQHSLYFPLLPSIVISSPSAQRGDNGQTHPFGVAFSEAVES</sequence>
<comment type="caution">
    <text evidence="1">The sequence shown here is derived from an EMBL/GenBank/DDBJ whole genome shotgun (WGS) entry which is preliminary data.</text>
</comment>
<name>A0A8S4S3B1_9NEOP</name>
<keyword evidence="2" id="KW-1185">Reference proteome</keyword>
<accession>A0A8S4S3B1</accession>
<protein>
    <submittedName>
        <fullName evidence="1">Jg18097 protein</fullName>
    </submittedName>
</protein>
<reference evidence="1" key="1">
    <citation type="submission" date="2022-03" db="EMBL/GenBank/DDBJ databases">
        <authorList>
            <person name="Lindestad O."/>
        </authorList>
    </citation>
    <scope>NUCLEOTIDE SEQUENCE</scope>
</reference>
<dbReference type="EMBL" id="CAKXAJ010025815">
    <property type="protein sequence ID" value="CAH2244271.1"/>
    <property type="molecule type" value="Genomic_DNA"/>
</dbReference>
<proteinExistence type="predicted"/>
<dbReference type="Proteomes" id="UP000838756">
    <property type="component" value="Unassembled WGS sequence"/>
</dbReference>